<dbReference type="InterPro" id="IPR018247">
    <property type="entry name" value="EF_Hand_1_Ca_BS"/>
</dbReference>
<name>A0A9P0F187_BEMTA</name>
<gene>
    <name evidence="1" type="ORF">BEMITA_LOCUS3929</name>
</gene>
<accession>A0A9P0F187</accession>
<dbReference type="PROSITE" id="PS00018">
    <property type="entry name" value="EF_HAND_1"/>
    <property type="match status" value="1"/>
</dbReference>
<protein>
    <submittedName>
        <fullName evidence="1">Uncharacterized protein</fullName>
    </submittedName>
</protein>
<sequence length="181" mass="21448">MGGEWIFCFKDHETESNGASATNIQPFNVQAYQEELVELRKTYENQLNPKYVTWCKNVPPEDNIFIKFQFTCKRHSHWNEPEHPWFAFYWTPTGGVHGSVHDRCGIDFSTNQKLFEMQKRIAEKFSEHFHLYRDFTDSRVYDSDKGGCINYDDYYSDDQESLQDFTACDKDDCGYCGHCFY</sequence>
<keyword evidence="2" id="KW-1185">Reference proteome</keyword>
<organism evidence="1 2">
    <name type="scientific">Bemisia tabaci</name>
    <name type="common">Sweetpotato whitefly</name>
    <name type="synonym">Aleurodes tabaci</name>
    <dbReference type="NCBI Taxonomy" id="7038"/>
    <lineage>
        <taxon>Eukaryota</taxon>
        <taxon>Metazoa</taxon>
        <taxon>Ecdysozoa</taxon>
        <taxon>Arthropoda</taxon>
        <taxon>Hexapoda</taxon>
        <taxon>Insecta</taxon>
        <taxon>Pterygota</taxon>
        <taxon>Neoptera</taxon>
        <taxon>Paraneoptera</taxon>
        <taxon>Hemiptera</taxon>
        <taxon>Sternorrhyncha</taxon>
        <taxon>Aleyrodoidea</taxon>
        <taxon>Aleyrodidae</taxon>
        <taxon>Aleyrodinae</taxon>
        <taxon>Bemisia</taxon>
    </lineage>
</organism>
<proteinExistence type="predicted"/>
<dbReference type="AlphaFoldDB" id="A0A9P0F187"/>
<evidence type="ECO:0000313" key="2">
    <source>
        <dbReference type="Proteomes" id="UP001152759"/>
    </source>
</evidence>
<dbReference type="EMBL" id="OU963863">
    <property type="protein sequence ID" value="CAH0384626.1"/>
    <property type="molecule type" value="Genomic_DNA"/>
</dbReference>
<evidence type="ECO:0000313" key="1">
    <source>
        <dbReference type="EMBL" id="CAH0384626.1"/>
    </source>
</evidence>
<reference evidence="1" key="1">
    <citation type="submission" date="2021-12" db="EMBL/GenBank/DDBJ databases">
        <authorList>
            <person name="King R."/>
        </authorList>
    </citation>
    <scope>NUCLEOTIDE SEQUENCE</scope>
</reference>
<dbReference type="Proteomes" id="UP001152759">
    <property type="component" value="Chromosome 2"/>
</dbReference>